<dbReference type="Gramene" id="RZC81207">
    <property type="protein sequence ID" value="RZC81207"/>
    <property type="gene ID" value="C5167_043787"/>
</dbReference>
<keyword evidence="7" id="KW-1185">Reference proteome</keyword>
<name>A0A4Y7L8C6_PAPSO</name>
<dbReference type="STRING" id="3469.A0A4Y7L8C6"/>
<keyword evidence="3" id="KW-0547">Nucleotide-binding</keyword>
<dbReference type="PANTHER" id="PTHR45646:SF7">
    <property type="entry name" value="SERINE_THREONINE-PROTEIN KINASE AFC2"/>
    <property type="match status" value="1"/>
</dbReference>
<accession>A0A4Y7L8C6</accession>
<dbReference type="PANTHER" id="PTHR45646">
    <property type="entry name" value="SERINE/THREONINE-PROTEIN KINASE DOA-RELATED"/>
    <property type="match status" value="1"/>
</dbReference>
<dbReference type="Gene3D" id="1.10.510.10">
    <property type="entry name" value="Transferase(Phosphotransferase) domain 1"/>
    <property type="match status" value="1"/>
</dbReference>
<keyword evidence="2" id="KW-0808">Transferase</keyword>
<keyword evidence="1" id="KW-0723">Serine/threonine-protein kinase</keyword>
<dbReference type="EMBL" id="CM010724">
    <property type="protein sequence ID" value="RZC81207.1"/>
    <property type="molecule type" value="Genomic_DNA"/>
</dbReference>
<dbReference type="Proteomes" id="UP000316621">
    <property type="component" value="Chromosome 10"/>
</dbReference>
<dbReference type="GO" id="GO:0005524">
    <property type="term" value="F:ATP binding"/>
    <property type="evidence" value="ECO:0007669"/>
    <property type="project" value="UniProtKB-KW"/>
</dbReference>
<evidence type="ECO:0000313" key="6">
    <source>
        <dbReference type="EMBL" id="RZC81207.1"/>
    </source>
</evidence>
<evidence type="ECO:0000256" key="4">
    <source>
        <dbReference type="ARBA" id="ARBA00022777"/>
    </source>
</evidence>
<dbReference type="GO" id="GO:0005634">
    <property type="term" value="C:nucleus"/>
    <property type="evidence" value="ECO:0007669"/>
    <property type="project" value="TreeGrafter"/>
</dbReference>
<proteinExistence type="predicted"/>
<dbReference type="AlphaFoldDB" id="A0A4Y7L8C6"/>
<keyword evidence="5" id="KW-0067">ATP-binding</keyword>
<evidence type="ECO:0000256" key="5">
    <source>
        <dbReference type="ARBA" id="ARBA00022840"/>
    </source>
</evidence>
<protein>
    <submittedName>
        <fullName evidence="6">Uncharacterized protein</fullName>
    </submittedName>
</protein>
<evidence type="ECO:0000313" key="7">
    <source>
        <dbReference type="Proteomes" id="UP000316621"/>
    </source>
</evidence>
<organism evidence="6 7">
    <name type="scientific">Papaver somniferum</name>
    <name type="common">Opium poppy</name>
    <dbReference type="NCBI Taxonomy" id="3469"/>
    <lineage>
        <taxon>Eukaryota</taxon>
        <taxon>Viridiplantae</taxon>
        <taxon>Streptophyta</taxon>
        <taxon>Embryophyta</taxon>
        <taxon>Tracheophyta</taxon>
        <taxon>Spermatophyta</taxon>
        <taxon>Magnoliopsida</taxon>
        <taxon>Ranunculales</taxon>
        <taxon>Papaveraceae</taxon>
        <taxon>Papaveroideae</taxon>
        <taxon>Papaver</taxon>
    </lineage>
</organism>
<gene>
    <name evidence="6" type="ORF">C5167_043787</name>
</gene>
<evidence type="ECO:0000256" key="2">
    <source>
        <dbReference type="ARBA" id="ARBA00022679"/>
    </source>
</evidence>
<sequence>MTQFANKIAHHVACLFCEDLDGFTLVIFGVLGETLCKTHEKLEHLAIIERILGSIPSHMLKKVGYHAEKYIRKGRLNWPEGATSRESIRVVSKLPCLPG</sequence>
<keyword evidence="4" id="KW-0418">Kinase</keyword>
<dbReference type="InterPro" id="IPR051175">
    <property type="entry name" value="CLK_kinases"/>
</dbReference>
<evidence type="ECO:0000256" key="1">
    <source>
        <dbReference type="ARBA" id="ARBA00022527"/>
    </source>
</evidence>
<dbReference type="GO" id="GO:0004674">
    <property type="term" value="F:protein serine/threonine kinase activity"/>
    <property type="evidence" value="ECO:0007669"/>
    <property type="project" value="UniProtKB-KW"/>
</dbReference>
<evidence type="ECO:0000256" key="3">
    <source>
        <dbReference type="ARBA" id="ARBA00022741"/>
    </source>
</evidence>
<reference evidence="6 7" key="1">
    <citation type="journal article" date="2018" name="Science">
        <title>The opium poppy genome and morphinan production.</title>
        <authorList>
            <person name="Guo L."/>
            <person name="Winzer T."/>
            <person name="Yang X."/>
            <person name="Li Y."/>
            <person name="Ning Z."/>
            <person name="He Z."/>
            <person name="Teodor R."/>
            <person name="Lu Y."/>
            <person name="Bowser T.A."/>
            <person name="Graham I.A."/>
            <person name="Ye K."/>
        </authorList>
    </citation>
    <scope>NUCLEOTIDE SEQUENCE [LARGE SCALE GENOMIC DNA]</scope>
    <source>
        <strain evidence="7">cv. HN1</strain>
        <tissue evidence="6">Leaves</tissue>
    </source>
</reference>